<evidence type="ECO:0000313" key="3">
    <source>
        <dbReference type="Proteomes" id="UP000245137"/>
    </source>
</evidence>
<dbReference type="PANTHER" id="PTHR33990:SF1">
    <property type="entry name" value="PROTEIN YJDN"/>
    <property type="match status" value="1"/>
</dbReference>
<dbReference type="Pfam" id="PF00903">
    <property type="entry name" value="Glyoxalase"/>
    <property type="match status" value="1"/>
</dbReference>
<gene>
    <name evidence="2" type="ORF">C5689_02875</name>
</gene>
<organism evidence="2 3">
    <name type="scientific">Methylosinus sporium</name>
    <dbReference type="NCBI Taxonomy" id="428"/>
    <lineage>
        <taxon>Bacteria</taxon>
        <taxon>Pseudomonadati</taxon>
        <taxon>Pseudomonadota</taxon>
        <taxon>Alphaproteobacteria</taxon>
        <taxon>Hyphomicrobiales</taxon>
        <taxon>Methylocystaceae</taxon>
        <taxon>Methylosinus</taxon>
    </lineage>
</organism>
<name>A0A2U1SV49_METSR</name>
<dbReference type="EMBL" id="PUIV01000002">
    <property type="protein sequence ID" value="PWB95476.1"/>
    <property type="molecule type" value="Genomic_DNA"/>
</dbReference>
<protein>
    <submittedName>
        <fullName evidence="2">VOC family protein</fullName>
    </submittedName>
</protein>
<sequence>MPIKPYLFFSGRADEAIAFYQNALGAEVNFLLRFDESPEPPPPGALAPDWGKKIMHSCLRIGDSEVFLSDGCGTGPAGFNGFGVSLEAKSVAEAERMFGALADGGEARMPLGETFFAVTFGMAVDRFGVLWMIIVPK</sequence>
<dbReference type="Gene3D" id="3.10.180.10">
    <property type="entry name" value="2,3-Dihydroxybiphenyl 1,2-Dioxygenase, domain 1"/>
    <property type="match status" value="1"/>
</dbReference>
<evidence type="ECO:0000313" key="2">
    <source>
        <dbReference type="EMBL" id="PWB95476.1"/>
    </source>
</evidence>
<dbReference type="OrthoDB" id="9795306at2"/>
<dbReference type="InterPro" id="IPR028973">
    <property type="entry name" value="PhnB-like"/>
</dbReference>
<feature type="domain" description="Glyoxalase/fosfomycin resistance/dioxygenase" evidence="1">
    <location>
        <begin position="6"/>
        <end position="133"/>
    </location>
</feature>
<accession>A0A2U1SV49</accession>
<reference evidence="2 3" key="1">
    <citation type="journal article" date="2018" name="Appl. Microbiol. Biotechnol.">
        <title>Co-cultivation of the strictly anaerobic methanogen Methanosarcina barkeri with aerobic methanotrophs in an oxygen-limited membrane bioreactor.</title>
        <authorList>
            <person name="In 't Zandt M.H."/>
            <person name="van den Bosch T.J.M."/>
            <person name="Rijkers R."/>
            <person name="van Kessel M.A.H.J."/>
            <person name="Jetten M.S.M."/>
            <person name="Welte C.U."/>
        </authorList>
    </citation>
    <scope>NUCLEOTIDE SEQUENCE [LARGE SCALE GENOMIC DNA]</scope>
    <source>
        <strain evidence="2 3">DSM 17706</strain>
    </source>
</reference>
<dbReference type="AlphaFoldDB" id="A0A2U1SV49"/>
<dbReference type="Proteomes" id="UP000245137">
    <property type="component" value="Unassembled WGS sequence"/>
</dbReference>
<evidence type="ECO:0000259" key="1">
    <source>
        <dbReference type="Pfam" id="PF00903"/>
    </source>
</evidence>
<dbReference type="SUPFAM" id="SSF54593">
    <property type="entry name" value="Glyoxalase/Bleomycin resistance protein/Dihydroxybiphenyl dioxygenase"/>
    <property type="match status" value="1"/>
</dbReference>
<dbReference type="RefSeq" id="WP_108915763.1">
    <property type="nucleotide sequence ID" value="NZ_BGJY01000001.1"/>
</dbReference>
<dbReference type="PANTHER" id="PTHR33990">
    <property type="entry name" value="PROTEIN YJDN-RELATED"/>
    <property type="match status" value="1"/>
</dbReference>
<proteinExistence type="predicted"/>
<dbReference type="InterPro" id="IPR004360">
    <property type="entry name" value="Glyas_Fos-R_dOase_dom"/>
</dbReference>
<dbReference type="InterPro" id="IPR029068">
    <property type="entry name" value="Glyas_Bleomycin-R_OHBP_Dase"/>
</dbReference>
<dbReference type="CDD" id="cd06588">
    <property type="entry name" value="PhnB_like"/>
    <property type="match status" value="1"/>
</dbReference>
<keyword evidence="3" id="KW-1185">Reference proteome</keyword>
<comment type="caution">
    <text evidence="2">The sequence shown here is derived from an EMBL/GenBank/DDBJ whole genome shotgun (WGS) entry which is preliminary data.</text>
</comment>